<dbReference type="AlphaFoldDB" id="A0A940SKJ3"/>
<feature type="transmembrane region" description="Helical" evidence="1">
    <location>
        <begin position="21"/>
        <end position="42"/>
    </location>
</feature>
<evidence type="ECO:0000256" key="1">
    <source>
        <dbReference type="SAM" id="Phobius"/>
    </source>
</evidence>
<keyword evidence="1" id="KW-0472">Membrane</keyword>
<dbReference type="RefSeq" id="WP_209407477.1">
    <property type="nucleotide sequence ID" value="NZ_JAGIYQ010000019.1"/>
</dbReference>
<keyword evidence="1" id="KW-0812">Transmembrane</keyword>
<dbReference type="Proteomes" id="UP000682134">
    <property type="component" value="Unassembled WGS sequence"/>
</dbReference>
<keyword evidence="1" id="KW-1133">Transmembrane helix</keyword>
<dbReference type="Pfam" id="PF12679">
    <property type="entry name" value="ABC2_membrane_2"/>
    <property type="match status" value="1"/>
</dbReference>
<feature type="transmembrane region" description="Helical" evidence="1">
    <location>
        <begin position="222"/>
        <end position="251"/>
    </location>
</feature>
<comment type="caution">
    <text evidence="2">The sequence shown here is derived from an EMBL/GenBank/DDBJ whole genome shotgun (WGS) entry which is preliminary data.</text>
</comment>
<feature type="transmembrane region" description="Helical" evidence="1">
    <location>
        <begin position="181"/>
        <end position="202"/>
    </location>
</feature>
<gene>
    <name evidence="2" type="ORF">J5Y03_18510</name>
</gene>
<proteinExistence type="predicted"/>
<feature type="transmembrane region" description="Helical" evidence="1">
    <location>
        <begin position="74"/>
        <end position="92"/>
    </location>
</feature>
<dbReference type="PANTHER" id="PTHR37305:SF1">
    <property type="entry name" value="MEMBRANE PROTEIN"/>
    <property type="match status" value="1"/>
</dbReference>
<feature type="transmembrane region" description="Helical" evidence="1">
    <location>
        <begin position="150"/>
        <end position="174"/>
    </location>
</feature>
<dbReference type="GO" id="GO:0005886">
    <property type="term" value="C:plasma membrane"/>
    <property type="evidence" value="ECO:0007669"/>
    <property type="project" value="UniProtKB-SubCell"/>
</dbReference>
<evidence type="ECO:0000313" key="3">
    <source>
        <dbReference type="Proteomes" id="UP000682134"/>
    </source>
</evidence>
<name>A0A940SKJ3_9BACI</name>
<dbReference type="EMBL" id="JAGIYQ010000019">
    <property type="protein sequence ID" value="MBP0727145.1"/>
    <property type="molecule type" value="Genomic_DNA"/>
</dbReference>
<evidence type="ECO:0000313" key="2">
    <source>
        <dbReference type="EMBL" id="MBP0727145.1"/>
    </source>
</evidence>
<dbReference type="PANTHER" id="PTHR37305">
    <property type="entry name" value="INTEGRAL MEMBRANE PROTEIN-RELATED"/>
    <property type="match status" value="1"/>
</dbReference>
<feature type="transmembrane region" description="Helical" evidence="1">
    <location>
        <begin position="113"/>
        <end position="138"/>
    </location>
</feature>
<keyword evidence="3" id="KW-1185">Reference proteome</keyword>
<accession>A0A940SKJ3</accession>
<organism evidence="2 3">
    <name type="scientific">Gottfriedia endophytica</name>
    <dbReference type="NCBI Taxonomy" id="2820819"/>
    <lineage>
        <taxon>Bacteria</taxon>
        <taxon>Bacillati</taxon>
        <taxon>Bacillota</taxon>
        <taxon>Bacilli</taxon>
        <taxon>Bacillales</taxon>
        <taxon>Bacillaceae</taxon>
        <taxon>Gottfriedia</taxon>
    </lineage>
</organism>
<sequence length="256" mass="28587">MSNYFSMLKKEIYEFIKMHKILIVPISFIFLMISHPIGMKLLPKIIKNGLPKDTVIHIPIPSAAEVLSTVFGKFESLGIIILILVSMGTIAGEREKGVAAMVLTKPINRITYFISKWTAYSLLTILSFIIGMIATTFYTANLFDKNQIDLSNVTLAIALYIPIILLVISISLFFSSFIKSSILSGFLSFVAYLIIMNTPQFLFTKHDSIFPSDLVTNANDLIIGKSIIFITPLIVVILLNLLFVILGGYLLNKQEI</sequence>
<reference evidence="2" key="1">
    <citation type="submission" date="2021-04" db="EMBL/GenBank/DDBJ databases">
        <title>Genome seq and assembly of Bacillus sp.</title>
        <authorList>
            <person name="Chhetri G."/>
        </authorList>
    </citation>
    <scope>NUCLEOTIDE SEQUENCE</scope>
    <source>
        <strain evidence="2">RG28</strain>
    </source>
</reference>
<dbReference type="GO" id="GO:0140359">
    <property type="term" value="F:ABC-type transporter activity"/>
    <property type="evidence" value="ECO:0007669"/>
    <property type="project" value="InterPro"/>
</dbReference>
<protein>
    <submittedName>
        <fullName evidence="2">ABC transporter permease</fullName>
    </submittedName>
</protein>